<protein>
    <submittedName>
        <fullName evidence="6">AraC family transcriptional regulator</fullName>
    </submittedName>
</protein>
<feature type="domain" description="HTH araC/xylS-type" evidence="5">
    <location>
        <begin position="228"/>
        <end position="326"/>
    </location>
</feature>
<dbReference type="Pfam" id="PF12833">
    <property type="entry name" value="HTH_18"/>
    <property type="match status" value="1"/>
</dbReference>
<dbReference type="PROSITE" id="PS00041">
    <property type="entry name" value="HTH_ARAC_FAMILY_1"/>
    <property type="match status" value="1"/>
</dbReference>
<evidence type="ECO:0000259" key="5">
    <source>
        <dbReference type="PROSITE" id="PS01124"/>
    </source>
</evidence>
<gene>
    <name evidence="6" type="ORF">TH6_20505</name>
</gene>
<reference evidence="6 7" key="1">
    <citation type="submission" date="2014-07" db="EMBL/GenBank/DDBJ databases">
        <title>Draft genome sequence of Thalassospira profundimaris R8-17.</title>
        <authorList>
            <person name="Lai Q."/>
            <person name="Shao Z."/>
        </authorList>
    </citation>
    <scope>NUCLEOTIDE SEQUENCE [LARGE SCALE GENOMIC DNA]</scope>
    <source>
        <strain evidence="6 7">R8-17</strain>
    </source>
</reference>
<sequence>MTRRDSITSRQLEELGTRIKATEGSTTDSGSLMSGRMSFSNSPSFLNIHTSDTVDMKDAIAKYEVKAAVKVAIILKGRLQAEFDGVPIDLDARDHPVGFIWAVPKPSSVRRFIHKGSELSKVMISARYDWVVGQLLGKSPERYQKITGFFKNGISVRSWKPSRRVLALADQLIYPHATDPIVRELYKESRGLEILAEAISAIQNGTEGAATHVQSAEPDALDRHQRAQEIRDYILSSDPDAQTLPIIAAAIGISVTSMQRIFKDAYGMTVKDFIRESRLVAARDAMEKDGLTIAQAAWIAGYKSPANFATAFKRVFGITPSEARDR</sequence>
<dbReference type="InterPro" id="IPR018060">
    <property type="entry name" value="HTH_AraC"/>
</dbReference>
<dbReference type="PANTHER" id="PTHR47893">
    <property type="entry name" value="REGULATORY PROTEIN PCHR"/>
    <property type="match status" value="1"/>
</dbReference>
<keyword evidence="2" id="KW-0238">DNA-binding</keyword>
<name>A0A367V3M5_9PROT</name>
<accession>A0A367V3M5</accession>
<comment type="caution">
    <text evidence="6">The sequence shown here is derived from an EMBL/GenBank/DDBJ whole genome shotgun (WGS) entry which is preliminary data.</text>
</comment>
<dbReference type="EMBL" id="JPWB01000015">
    <property type="protein sequence ID" value="RCK18880.1"/>
    <property type="molecule type" value="Genomic_DNA"/>
</dbReference>
<dbReference type="SUPFAM" id="SSF46689">
    <property type="entry name" value="Homeodomain-like"/>
    <property type="match status" value="2"/>
</dbReference>
<keyword evidence="3" id="KW-0804">Transcription</keyword>
<dbReference type="GO" id="GO:0043565">
    <property type="term" value="F:sequence-specific DNA binding"/>
    <property type="evidence" value="ECO:0007669"/>
    <property type="project" value="InterPro"/>
</dbReference>
<dbReference type="Gene3D" id="1.10.10.60">
    <property type="entry name" value="Homeodomain-like"/>
    <property type="match status" value="1"/>
</dbReference>
<feature type="compositionally biased region" description="Basic and acidic residues" evidence="4">
    <location>
        <begin position="1"/>
        <end position="21"/>
    </location>
</feature>
<feature type="region of interest" description="Disordered" evidence="4">
    <location>
        <begin position="1"/>
        <end position="33"/>
    </location>
</feature>
<evidence type="ECO:0000256" key="4">
    <source>
        <dbReference type="SAM" id="MobiDB-lite"/>
    </source>
</evidence>
<dbReference type="PRINTS" id="PR00032">
    <property type="entry name" value="HTHARAC"/>
</dbReference>
<dbReference type="PANTHER" id="PTHR47893:SF1">
    <property type="entry name" value="REGULATORY PROTEIN PCHR"/>
    <property type="match status" value="1"/>
</dbReference>
<feature type="compositionally biased region" description="Polar residues" evidence="4">
    <location>
        <begin position="23"/>
        <end position="33"/>
    </location>
</feature>
<dbReference type="SMART" id="SM00342">
    <property type="entry name" value="HTH_ARAC"/>
    <property type="match status" value="1"/>
</dbReference>
<evidence type="ECO:0000256" key="1">
    <source>
        <dbReference type="ARBA" id="ARBA00023015"/>
    </source>
</evidence>
<keyword evidence="1" id="KW-0805">Transcription regulation</keyword>
<dbReference type="InterPro" id="IPR009057">
    <property type="entry name" value="Homeodomain-like_sf"/>
</dbReference>
<dbReference type="InterPro" id="IPR018062">
    <property type="entry name" value="HTH_AraC-typ_CS"/>
</dbReference>
<organism evidence="6 7">
    <name type="scientific">Thalassospira profundimaris</name>
    <dbReference type="NCBI Taxonomy" id="502049"/>
    <lineage>
        <taxon>Bacteria</taxon>
        <taxon>Pseudomonadati</taxon>
        <taxon>Pseudomonadota</taxon>
        <taxon>Alphaproteobacteria</taxon>
        <taxon>Rhodospirillales</taxon>
        <taxon>Thalassospiraceae</taxon>
        <taxon>Thalassospira</taxon>
    </lineage>
</organism>
<dbReference type="InterPro" id="IPR053142">
    <property type="entry name" value="PchR_regulatory_protein"/>
</dbReference>
<evidence type="ECO:0000313" key="7">
    <source>
        <dbReference type="Proteomes" id="UP000253061"/>
    </source>
</evidence>
<evidence type="ECO:0000313" key="6">
    <source>
        <dbReference type="EMBL" id="RCK18880.1"/>
    </source>
</evidence>
<dbReference type="InterPro" id="IPR020449">
    <property type="entry name" value="Tscrpt_reg_AraC-type_HTH"/>
</dbReference>
<proteinExistence type="predicted"/>
<dbReference type="AlphaFoldDB" id="A0A367V3M5"/>
<evidence type="ECO:0000256" key="2">
    <source>
        <dbReference type="ARBA" id="ARBA00023125"/>
    </source>
</evidence>
<dbReference type="GO" id="GO:0003700">
    <property type="term" value="F:DNA-binding transcription factor activity"/>
    <property type="evidence" value="ECO:0007669"/>
    <property type="project" value="InterPro"/>
</dbReference>
<evidence type="ECO:0000256" key="3">
    <source>
        <dbReference type="ARBA" id="ARBA00023163"/>
    </source>
</evidence>
<dbReference type="PROSITE" id="PS01124">
    <property type="entry name" value="HTH_ARAC_FAMILY_2"/>
    <property type="match status" value="1"/>
</dbReference>
<dbReference type="Proteomes" id="UP000253061">
    <property type="component" value="Unassembled WGS sequence"/>
</dbReference>